<evidence type="ECO:0000313" key="1">
    <source>
        <dbReference type="EMBL" id="KAF3544044.1"/>
    </source>
</evidence>
<evidence type="ECO:0000313" key="2">
    <source>
        <dbReference type="Proteomes" id="UP000266723"/>
    </source>
</evidence>
<gene>
    <name evidence="1" type="ORF">DY000_02008819</name>
</gene>
<sequence length="65" mass="7207">MRAGATPRVAHPALARRRAFGSCARIQLPALEFFVALSRFGDTGRTLQHLIRTTLAIWTLKMPTS</sequence>
<dbReference type="EMBL" id="QGKV02000832">
    <property type="protein sequence ID" value="KAF3544044.1"/>
    <property type="molecule type" value="Genomic_DNA"/>
</dbReference>
<organism evidence="1 2">
    <name type="scientific">Brassica cretica</name>
    <name type="common">Mustard</name>
    <dbReference type="NCBI Taxonomy" id="69181"/>
    <lineage>
        <taxon>Eukaryota</taxon>
        <taxon>Viridiplantae</taxon>
        <taxon>Streptophyta</taxon>
        <taxon>Embryophyta</taxon>
        <taxon>Tracheophyta</taxon>
        <taxon>Spermatophyta</taxon>
        <taxon>Magnoliopsida</taxon>
        <taxon>eudicotyledons</taxon>
        <taxon>Gunneridae</taxon>
        <taxon>Pentapetalae</taxon>
        <taxon>rosids</taxon>
        <taxon>malvids</taxon>
        <taxon>Brassicales</taxon>
        <taxon>Brassicaceae</taxon>
        <taxon>Brassiceae</taxon>
        <taxon>Brassica</taxon>
    </lineage>
</organism>
<keyword evidence="2" id="KW-1185">Reference proteome</keyword>
<name>A0ABQ7BW16_BRACR</name>
<dbReference type="Proteomes" id="UP000266723">
    <property type="component" value="Unassembled WGS sequence"/>
</dbReference>
<comment type="caution">
    <text evidence="1">The sequence shown here is derived from an EMBL/GenBank/DDBJ whole genome shotgun (WGS) entry which is preliminary data.</text>
</comment>
<reference evidence="1 2" key="1">
    <citation type="journal article" date="2020" name="BMC Genomics">
        <title>Intraspecific diversification of the crop wild relative Brassica cretica Lam. using demographic model selection.</title>
        <authorList>
            <person name="Kioukis A."/>
            <person name="Michalopoulou V.A."/>
            <person name="Briers L."/>
            <person name="Pirintsos S."/>
            <person name="Studholme D.J."/>
            <person name="Pavlidis P."/>
            <person name="Sarris P.F."/>
        </authorList>
    </citation>
    <scope>NUCLEOTIDE SEQUENCE [LARGE SCALE GENOMIC DNA]</scope>
    <source>
        <strain evidence="2">cv. PFS-1207/04</strain>
    </source>
</reference>
<proteinExistence type="predicted"/>
<accession>A0ABQ7BW16</accession>
<protein>
    <submittedName>
        <fullName evidence="1">Uncharacterized protein</fullName>
    </submittedName>
</protein>